<dbReference type="STRING" id="754436.JCM19237_4663"/>
<organism evidence="5 6">
    <name type="scientific">Photobacterium aphoticum</name>
    <dbReference type="NCBI Taxonomy" id="754436"/>
    <lineage>
        <taxon>Bacteria</taxon>
        <taxon>Pseudomonadati</taxon>
        <taxon>Pseudomonadota</taxon>
        <taxon>Gammaproteobacteria</taxon>
        <taxon>Vibrionales</taxon>
        <taxon>Vibrionaceae</taxon>
        <taxon>Photobacterium</taxon>
    </lineage>
</organism>
<dbReference type="PROSITE" id="PS51186">
    <property type="entry name" value="GNAT"/>
    <property type="match status" value="1"/>
</dbReference>
<dbReference type="AlphaFoldDB" id="A0A090RI86"/>
<sequence length="137" mass="15278">MTANIPHPYRLSDAVKWIATHEKLFLSGKGIVYAIVKKGTDELIGTVSLLQLDNGSGVLGYWLGVPYWGNGYATEASRLLISFSQEHLGLKKLQIMHLVGNERSKSVIDKLGVKYIGNQTNRMQGHEREVCVYMSEV</sequence>
<keyword evidence="2" id="KW-0012">Acyltransferase</keyword>
<evidence type="ECO:0000256" key="3">
    <source>
        <dbReference type="ARBA" id="ARBA00038502"/>
    </source>
</evidence>
<evidence type="ECO:0000256" key="2">
    <source>
        <dbReference type="ARBA" id="ARBA00023315"/>
    </source>
</evidence>
<dbReference type="SUPFAM" id="SSF55729">
    <property type="entry name" value="Acyl-CoA N-acyltransferases (Nat)"/>
    <property type="match status" value="1"/>
</dbReference>
<protein>
    <recommendedName>
        <fullName evidence="4">N-acetyltransferase domain-containing protein</fullName>
    </recommendedName>
</protein>
<reference evidence="5 6" key="1">
    <citation type="journal article" date="2014" name="Genome Announc.">
        <title>Draft Genome Sequences of Two Vibrionaceae Species, Vibrio ponticus C121 and Photobacterium aphoticum C119, Isolated as Coral Reef Microbiota.</title>
        <authorList>
            <person name="Al-saari N."/>
            <person name="Meirelles P.M."/>
            <person name="Mino S."/>
            <person name="Suda W."/>
            <person name="Oshima K."/>
            <person name="Hattori M."/>
            <person name="Ohkuma M."/>
            <person name="Thompson F.L."/>
            <person name="Gomez-Gil B."/>
            <person name="Sawabe T."/>
            <person name="Sawabe T."/>
        </authorList>
    </citation>
    <scope>NUCLEOTIDE SEQUENCE [LARGE SCALE GENOMIC DNA]</scope>
    <source>
        <strain evidence="5 6">JCM 19237</strain>
    </source>
</reference>
<keyword evidence="1" id="KW-0808">Transferase</keyword>
<dbReference type="Proteomes" id="UP000029227">
    <property type="component" value="Unassembled WGS sequence"/>
</dbReference>
<accession>A0A090RI86</accession>
<comment type="similarity">
    <text evidence="3">Belongs to the acetyltransferase family. RimJ subfamily.</text>
</comment>
<feature type="domain" description="N-acetyltransferase" evidence="4">
    <location>
        <begin position="1"/>
        <end position="137"/>
    </location>
</feature>
<evidence type="ECO:0000256" key="1">
    <source>
        <dbReference type="ARBA" id="ARBA00022679"/>
    </source>
</evidence>
<dbReference type="GO" id="GO:0005737">
    <property type="term" value="C:cytoplasm"/>
    <property type="evidence" value="ECO:0007669"/>
    <property type="project" value="TreeGrafter"/>
</dbReference>
<dbReference type="Pfam" id="PF13302">
    <property type="entry name" value="Acetyltransf_3"/>
    <property type="match status" value="1"/>
</dbReference>
<evidence type="ECO:0000313" key="5">
    <source>
        <dbReference type="EMBL" id="GAL07247.1"/>
    </source>
</evidence>
<dbReference type="InterPro" id="IPR051531">
    <property type="entry name" value="N-acetyltransferase"/>
</dbReference>
<dbReference type="eggNOG" id="COG1670">
    <property type="taxonomic scope" value="Bacteria"/>
</dbReference>
<dbReference type="PANTHER" id="PTHR43792">
    <property type="entry name" value="GNAT FAMILY, PUTATIVE (AFU_ORTHOLOGUE AFUA_3G00765)-RELATED-RELATED"/>
    <property type="match status" value="1"/>
</dbReference>
<evidence type="ECO:0000259" key="4">
    <source>
        <dbReference type="PROSITE" id="PS51186"/>
    </source>
</evidence>
<dbReference type="Gene3D" id="3.40.630.30">
    <property type="match status" value="1"/>
</dbReference>
<dbReference type="PANTHER" id="PTHR43792:SF8">
    <property type="entry name" value="[RIBOSOMAL PROTEIN US5]-ALANINE N-ACETYLTRANSFERASE"/>
    <property type="match status" value="1"/>
</dbReference>
<proteinExistence type="inferred from homology"/>
<dbReference type="EMBL" id="BBMN01000015">
    <property type="protein sequence ID" value="GAL07247.1"/>
    <property type="molecule type" value="Genomic_DNA"/>
</dbReference>
<dbReference type="InterPro" id="IPR016181">
    <property type="entry name" value="Acyl_CoA_acyltransferase"/>
</dbReference>
<dbReference type="GO" id="GO:0008999">
    <property type="term" value="F:protein-N-terminal-alanine acetyltransferase activity"/>
    <property type="evidence" value="ECO:0007669"/>
    <property type="project" value="TreeGrafter"/>
</dbReference>
<gene>
    <name evidence="5" type="ORF">JCM19237_4663</name>
</gene>
<evidence type="ECO:0000313" key="6">
    <source>
        <dbReference type="Proteomes" id="UP000029227"/>
    </source>
</evidence>
<name>A0A090RI86_9GAMM</name>
<comment type="caution">
    <text evidence="5">The sequence shown here is derived from an EMBL/GenBank/DDBJ whole genome shotgun (WGS) entry which is preliminary data.</text>
</comment>
<dbReference type="InterPro" id="IPR000182">
    <property type="entry name" value="GNAT_dom"/>
</dbReference>